<dbReference type="InterPro" id="IPR005119">
    <property type="entry name" value="LysR_subst-bd"/>
</dbReference>
<dbReference type="GO" id="GO:0000976">
    <property type="term" value="F:transcription cis-regulatory region binding"/>
    <property type="evidence" value="ECO:0007669"/>
    <property type="project" value="TreeGrafter"/>
</dbReference>
<dbReference type="PANTHER" id="PTHR30126:SF40">
    <property type="entry name" value="HTH-TYPE TRANSCRIPTIONAL REGULATOR GLTR"/>
    <property type="match status" value="1"/>
</dbReference>
<organism evidence="6 7">
    <name type="scientific">Symbiobacterium thermophilum</name>
    <dbReference type="NCBI Taxonomy" id="2734"/>
    <lineage>
        <taxon>Bacteria</taxon>
        <taxon>Bacillati</taxon>
        <taxon>Bacillota</taxon>
        <taxon>Clostridia</taxon>
        <taxon>Eubacteriales</taxon>
        <taxon>Symbiobacteriaceae</taxon>
        <taxon>Symbiobacterium</taxon>
    </lineage>
</organism>
<dbReference type="Gene3D" id="3.40.190.10">
    <property type="entry name" value="Periplasmic binding protein-like II"/>
    <property type="match status" value="2"/>
</dbReference>
<dbReference type="PRINTS" id="PR00039">
    <property type="entry name" value="HTHLYSR"/>
</dbReference>
<evidence type="ECO:0000256" key="2">
    <source>
        <dbReference type="ARBA" id="ARBA00023015"/>
    </source>
</evidence>
<dbReference type="GO" id="GO:0003700">
    <property type="term" value="F:DNA-binding transcription factor activity"/>
    <property type="evidence" value="ECO:0007669"/>
    <property type="project" value="InterPro"/>
</dbReference>
<evidence type="ECO:0000256" key="3">
    <source>
        <dbReference type="ARBA" id="ARBA00023125"/>
    </source>
</evidence>
<name>A0A953I999_SYMTR</name>
<sequence>MLKGTNGWRDIDLLHLLESFCAAAETGSLNKAAEMLHLSQPAITRQIKSLEAQLGAVLLTRTPRGVELTPAGQAVLPHARAALAAVAACRHAAAQASGAGPGRLRIAAGMIITLYTLPPVITAFREAYPAIPVDLRPGHNREVLHQLLEYEADVAFLASRVSAPGVKAIKLFSDPMLLVTHPAAEPLERLRDLAGRTLLVLQPGAGMRHEVEEALTEHGVSCRLVEHPTVETIKTAVMLQMGVTILPASAVREEVRDGRLAARPVADWPGSGRTVHAYVRAEGVLPEQVRTFIHMVKQHYRDG</sequence>
<dbReference type="SUPFAM" id="SSF53850">
    <property type="entry name" value="Periplasmic binding protein-like II"/>
    <property type="match status" value="1"/>
</dbReference>
<evidence type="ECO:0000256" key="4">
    <source>
        <dbReference type="ARBA" id="ARBA00023163"/>
    </source>
</evidence>
<accession>A0A953I999</accession>
<feature type="domain" description="HTH lysR-type" evidence="5">
    <location>
        <begin position="12"/>
        <end position="69"/>
    </location>
</feature>
<reference evidence="6" key="1">
    <citation type="submission" date="2017-11" db="EMBL/GenBank/DDBJ databases">
        <title>Three new genomes from thermophilic consortium.</title>
        <authorList>
            <person name="Quaggio R."/>
            <person name="Amgarten D."/>
            <person name="Setubal J.C."/>
        </authorList>
    </citation>
    <scope>NUCLEOTIDE SEQUENCE</scope>
    <source>
        <strain evidence="6">ZCTH01-B2</strain>
    </source>
</reference>
<dbReference type="Proteomes" id="UP000732377">
    <property type="component" value="Unassembled WGS sequence"/>
</dbReference>
<dbReference type="AlphaFoldDB" id="A0A953I999"/>
<dbReference type="Pfam" id="PF00126">
    <property type="entry name" value="HTH_1"/>
    <property type="match status" value="1"/>
</dbReference>
<dbReference type="InterPro" id="IPR036388">
    <property type="entry name" value="WH-like_DNA-bd_sf"/>
</dbReference>
<evidence type="ECO:0000313" key="6">
    <source>
        <dbReference type="EMBL" id="MBY6276389.1"/>
    </source>
</evidence>
<dbReference type="FunFam" id="1.10.10.10:FF:000001">
    <property type="entry name" value="LysR family transcriptional regulator"/>
    <property type="match status" value="1"/>
</dbReference>
<keyword evidence="4" id="KW-0804">Transcription</keyword>
<dbReference type="CDD" id="cd05466">
    <property type="entry name" value="PBP2_LTTR_substrate"/>
    <property type="match status" value="1"/>
</dbReference>
<dbReference type="Gene3D" id="1.10.10.10">
    <property type="entry name" value="Winged helix-like DNA-binding domain superfamily/Winged helix DNA-binding domain"/>
    <property type="match status" value="1"/>
</dbReference>
<evidence type="ECO:0000313" key="7">
    <source>
        <dbReference type="Proteomes" id="UP000732377"/>
    </source>
</evidence>
<dbReference type="PROSITE" id="PS50931">
    <property type="entry name" value="HTH_LYSR"/>
    <property type="match status" value="1"/>
</dbReference>
<keyword evidence="3" id="KW-0238">DNA-binding</keyword>
<comment type="similarity">
    <text evidence="1">Belongs to the LysR transcriptional regulatory family.</text>
</comment>
<dbReference type="SUPFAM" id="SSF46785">
    <property type="entry name" value="Winged helix' DNA-binding domain"/>
    <property type="match status" value="1"/>
</dbReference>
<comment type="caution">
    <text evidence="6">The sequence shown here is derived from an EMBL/GenBank/DDBJ whole genome shotgun (WGS) entry which is preliminary data.</text>
</comment>
<evidence type="ECO:0000256" key="1">
    <source>
        <dbReference type="ARBA" id="ARBA00009437"/>
    </source>
</evidence>
<dbReference type="InterPro" id="IPR000847">
    <property type="entry name" value="LysR_HTH_N"/>
</dbReference>
<evidence type="ECO:0000259" key="5">
    <source>
        <dbReference type="PROSITE" id="PS50931"/>
    </source>
</evidence>
<gene>
    <name evidence="6" type="ORF">CWE10_09280</name>
</gene>
<dbReference type="Pfam" id="PF03466">
    <property type="entry name" value="LysR_substrate"/>
    <property type="match status" value="1"/>
</dbReference>
<dbReference type="PANTHER" id="PTHR30126">
    <property type="entry name" value="HTH-TYPE TRANSCRIPTIONAL REGULATOR"/>
    <property type="match status" value="1"/>
</dbReference>
<keyword evidence="2" id="KW-0805">Transcription regulation</keyword>
<proteinExistence type="inferred from homology"/>
<dbReference type="EMBL" id="PIUK01000077">
    <property type="protein sequence ID" value="MBY6276389.1"/>
    <property type="molecule type" value="Genomic_DNA"/>
</dbReference>
<dbReference type="InterPro" id="IPR036390">
    <property type="entry name" value="WH_DNA-bd_sf"/>
</dbReference>
<protein>
    <submittedName>
        <fullName evidence="6">LysR family transcriptional regulator</fullName>
    </submittedName>
</protein>